<accession>A0A4V1AEK9</accession>
<dbReference type="Pfam" id="PF13762">
    <property type="entry name" value="MNE1"/>
    <property type="match status" value="1"/>
</dbReference>
<keyword evidence="2" id="KW-1185">Reference proteome</keyword>
<dbReference type="AlphaFoldDB" id="A0A4V1AEK9"/>
<dbReference type="EMBL" id="CP034459">
    <property type="protein sequence ID" value="QBM89573.1"/>
    <property type="molecule type" value="Genomic_DNA"/>
</dbReference>
<evidence type="ECO:0000313" key="2">
    <source>
        <dbReference type="Proteomes" id="UP000292447"/>
    </source>
</evidence>
<dbReference type="GO" id="GO:0000372">
    <property type="term" value="P:Group I intron splicing"/>
    <property type="evidence" value="ECO:0007669"/>
    <property type="project" value="InterPro"/>
</dbReference>
<evidence type="ECO:0000313" key="1">
    <source>
        <dbReference type="EMBL" id="QBM89573.1"/>
    </source>
</evidence>
<dbReference type="InterPro" id="IPR025694">
    <property type="entry name" value="MNE1"/>
</dbReference>
<dbReference type="Proteomes" id="UP000292447">
    <property type="component" value="Chromosome IV"/>
</dbReference>
<dbReference type="GO" id="GO:1990904">
    <property type="term" value="C:ribonucleoprotein complex"/>
    <property type="evidence" value="ECO:0007669"/>
    <property type="project" value="InterPro"/>
</dbReference>
<name>A0A4V1AEK9_9ASCO</name>
<protein>
    <submittedName>
        <fullName evidence="1">Splicing apparatus component</fullName>
    </submittedName>
</protein>
<reference evidence="2" key="1">
    <citation type="submission" date="2019-03" db="EMBL/GenBank/DDBJ databases">
        <title>Snf2 controls pulcherriminic acid biosynthesis and connects pigmentation and antifungal activity of the yeast Metschnikowia pulcherrima.</title>
        <authorList>
            <person name="Gore-Lloyd D."/>
            <person name="Sumann I."/>
            <person name="Brachmann A.O."/>
            <person name="Schneeberger K."/>
            <person name="Ortiz-Merino R.A."/>
            <person name="Moreno-Beltran M."/>
            <person name="Schlaefli M."/>
            <person name="Kirner P."/>
            <person name="Santos Kron A."/>
            <person name="Wolfe K.H."/>
            <person name="Piel J."/>
            <person name="Ahrens C.H."/>
            <person name="Henk D."/>
            <person name="Freimoser F.M."/>
        </authorList>
    </citation>
    <scope>NUCLEOTIDE SEQUENCE [LARGE SCALE GENOMIC DNA]</scope>
    <source>
        <strain evidence="2">APC 1.2</strain>
    </source>
</reference>
<gene>
    <name evidence="1" type="primary">MPUL0D06500</name>
    <name evidence="1" type="ORF">METSCH_D06500</name>
</gene>
<organism evidence="1 2">
    <name type="scientific">Metschnikowia aff. pulcherrima</name>
    <dbReference type="NCBI Taxonomy" id="2163413"/>
    <lineage>
        <taxon>Eukaryota</taxon>
        <taxon>Fungi</taxon>
        <taxon>Dikarya</taxon>
        <taxon>Ascomycota</taxon>
        <taxon>Saccharomycotina</taxon>
        <taxon>Pichiomycetes</taxon>
        <taxon>Metschnikowiaceae</taxon>
        <taxon>Metschnikowia</taxon>
    </lineage>
</organism>
<proteinExistence type="predicted"/>
<sequence length="697" mass="78885">MLAPKSLARAVKVSTMPTAQSGAKHKNKYHANRAGFAKATSAEAANHMFRQAISSLVLDLSTKQVLNVINENSRAGKLKQNLRVVTTIRDDPLGTRFRTPEIYLSLLQHLAAEKARKWVPLALNLFVEMLRIPNCPPDQLEKAQAALFACFEVCSNYTQLLSLKIVFQSVISRQDASLDVALRYLGIHMHVLLNSGQVQLAVTHFSRCLEQIQENTRKASLLRRLPLQKFLAVLCLTQDCDTLTTVLSEIILNDCIDVLDVSDWSEILGLALWKNDYNLTKLIYEHVIMDGIEPLVLEDAVLEIGLTQNNPLLTSLSEKTLTQILHTLATNGDVRLCLHLIEWHYVHKSLQGEQTLTKDLCLHVIRAYCFYNPNPSTLADRDDDDASVKAAMDVIDSLVSKNRHVYDYTDVVDAFLHKLNTYHAFDSKVANSVAKEASAPFMPISYGHDVEETVPEEVLITKRSNQNIRASPQGSVLKNTRILQDFIIEHLHHMAAKKFSSKTRQIVINCLLAHLTTYQNATGVIIALKQMSLSEENFMEKWLDPSLYEIITRSFSASPAAMMTGLTFHEHMKRNHISISQKTMKNLIISSLHGVHYNALLEYYVYEYLHANPEPVSSYLLKRIAIFKLLNEEGKLLLTYLESFSKDKHANIDRDWESYGFNKVAPTTIPLDEEYAHYHAIDERDRAALERILAQGN</sequence>